<dbReference type="InterPro" id="IPR048618">
    <property type="entry name" value="MDHAR3-like_C"/>
</dbReference>
<comment type="cofactor">
    <cofactor evidence="1">
        <name>FAD</name>
        <dbReference type="ChEBI" id="CHEBI:57692"/>
    </cofactor>
</comment>
<protein>
    <recommendedName>
        <fullName evidence="3">Monodehydroascorbate reductase 3-like C-terminal domain-containing protein</fullName>
    </recommendedName>
</protein>
<evidence type="ECO:0000256" key="1">
    <source>
        <dbReference type="ARBA" id="ARBA00001974"/>
    </source>
</evidence>
<dbReference type="Pfam" id="PF21791">
    <property type="entry name" value="MDHAR3-like_C"/>
    <property type="match status" value="1"/>
</dbReference>
<reference evidence="4" key="1">
    <citation type="submission" date="2024-03" db="EMBL/GenBank/DDBJ databases">
        <authorList>
            <consortium name="ELIXIR-Norway"/>
            <consortium name="Elixir Norway"/>
        </authorList>
    </citation>
    <scope>NUCLEOTIDE SEQUENCE</scope>
</reference>
<keyword evidence="2" id="KW-0520">NAD</keyword>
<name>A0ABP1B4Z6_9BRYO</name>
<evidence type="ECO:0000313" key="4">
    <source>
        <dbReference type="EMBL" id="CAK9870163.1"/>
    </source>
</evidence>
<accession>A0ABP1B4Z6</accession>
<dbReference type="InterPro" id="IPR016156">
    <property type="entry name" value="FAD/NAD-linked_Rdtase_dimer_sf"/>
</dbReference>
<proteinExistence type="predicted"/>
<dbReference type="Proteomes" id="UP001497522">
    <property type="component" value="Chromosome 19"/>
</dbReference>
<dbReference type="Gene3D" id="3.30.390.30">
    <property type="match status" value="1"/>
</dbReference>
<gene>
    <name evidence="4" type="ORF">CSSPJE1EN2_LOCUS12900</name>
</gene>
<organism evidence="4 5">
    <name type="scientific">Sphagnum jensenii</name>
    <dbReference type="NCBI Taxonomy" id="128206"/>
    <lineage>
        <taxon>Eukaryota</taxon>
        <taxon>Viridiplantae</taxon>
        <taxon>Streptophyta</taxon>
        <taxon>Embryophyta</taxon>
        <taxon>Bryophyta</taxon>
        <taxon>Sphagnophytina</taxon>
        <taxon>Sphagnopsida</taxon>
        <taxon>Sphagnales</taxon>
        <taxon>Sphagnaceae</taxon>
        <taxon>Sphagnum</taxon>
    </lineage>
</organism>
<feature type="domain" description="Monodehydroascorbate reductase 3-like C-terminal" evidence="3">
    <location>
        <begin position="45"/>
        <end position="102"/>
    </location>
</feature>
<evidence type="ECO:0000259" key="3">
    <source>
        <dbReference type="Pfam" id="PF21791"/>
    </source>
</evidence>
<keyword evidence="5" id="KW-1185">Reference proteome</keyword>
<sequence>MWTILGNQPSKLFRWLIIGHDGSSSIGVTYTLMIAKLTRSLGYSSCAAKSKFGAYWVKDGKVVGAFLEGGSADENKLLAKVAKEQPTVSSKEELISAGIGFASN</sequence>
<evidence type="ECO:0000256" key="2">
    <source>
        <dbReference type="ARBA" id="ARBA00023027"/>
    </source>
</evidence>
<dbReference type="EMBL" id="OZ023720">
    <property type="protein sequence ID" value="CAK9870163.1"/>
    <property type="molecule type" value="Genomic_DNA"/>
</dbReference>
<evidence type="ECO:0000313" key="5">
    <source>
        <dbReference type="Proteomes" id="UP001497522"/>
    </source>
</evidence>